<dbReference type="PANTHER" id="PTHR11014">
    <property type="entry name" value="PEPTIDASE M20 FAMILY MEMBER"/>
    <property type="match status" value="1"/>
</dbReference>
<keyword evidence="2 5" id="KW-0378">Hydrolase</keyword>
<comment type="similarity">
    <text evidence="1">Belongs to the peptidase M20 family.</text>
</comment>
<dbReference type="InterPro" id="IPR036264">
    <property type="entry name" value="Bact_exopeptidase_dim_dom"/>
</dbReference>
<reference evidence="5" key="2">
    <citation type="submission" date="2019-08" db="EMBL/GenBank/DDBJ databases">
        <title>Investigation of anaerobic lignin degradation for improved lignocellulosic biofuels.</title>
        <authorList>
            <person name="Deangelis K.PhD."/>
        </authorList>
    </citation>
    <scope>NUCLEOTIDE SEQUENCE [LARGE SCALE GENOMIC DNA]</scope>
    <source>
        <strain evidence="5">128R</strain>
    </source>
</reference>
<sequence length="390" mass="42022">MNIDLLIASVEQQVVNWRRHLHAHPELSFQEAQTADYIAEQLASFGPLKITRPTPNSVVADLKGAEPGPCYALRADIDALPIQEENDEPFCSTRPGVMHACGHDAHSAMLLGAASVLCQLQSQLHGSVRFIFQHAEEVPPGGAQQLVELGVLEGVKMIFGLHVLPNFPTGEVAIKQGVFSGSSDNFDIVLQGKGGHGSMPHLCIDPVPIGAEVVTALQQIVARKLDPLNAPVLTVATFQAGDSYNVIPDSARLAGTLRTHNQEVRERVPLLVEQTVAGISQAHGASYKVDWTRGYTIGNNHPDACAIAREVVAEAVGPQALRELTTAMFGSEDFSSYQEKVPGCFLFIGSGNEAIGATYGVHNPRFKLDEAALQIGVKLHVGFIRRLLMR</sequence>
<dbReference type="NCBIfam" id="TIGR01891">
    <property type="entry name" value="amidohydrolases"/>
    <property type="match status" value="1"/>
</dbReference>
<dbReference type="InterPro" id="IPR017439">
    <property type="entry name" value="Amidohydrolase"/>
</dbReference>
<dbReference type="Gene3D" id="3.40.630.10">
    <property type="entry name" value="Zn peptidases"/>
    <property type="match status" value="1"/>
</dbReference>
<keyword evidence="3" id="KW-0464">Manganese</keyword>
<dbReference type="InterPro" id="IPR011650">
    <property type="entry name" value="Peptidase_M20_dimer"/>
</dbReference>
<feature type="binding site" evidence="3">
    <location>
        <position position="162"/>
    </location>
    <ligand>
        <name>Mn(2+)</name>
        <dbReference type="ChEBI" id="CHEBI:29035"/>
        <label>2</label>
    </ligand>
</feature>
<dbReference type="SUPFAM" id="SSF55031">
    <property type="entry name" value="Bacterial exopeptidase dimerisation domain"/>
    <property type="match status" value="1"/>
</dbReference>
<gene>
    <name evidence="5" type="ORF">FHU10_2354</name>
</gene>
<comment type="caution">
    <text evidence="5">The sequence shown here is derived from an EMBL/GenBank/DDBJ whole genome shotgun (WGS) entry which is preliminary data.</text>
</comment>
<feature type="binding site" evidence="3">
    <location>
        <position position="137"/>
    </location>
    <ligand>
        <name>Mn(2+)</name>
        <dbReference type="ChEBI" id="CHEBI:29035"/>
        <label>2</label>
    </ligand>
</feature>
<dbReference type="GO" id="GO:0016787">
    <property type="term" value="F:hydrolase activity"/>
    <property type="evidence" value="ECO:0007669"/>
    <property type="project" value="UniProtKB-KW"/>
</dbReference>
<feature type="binding site" evidence="3">
    <location>
        <position position="362"/>
    </location>
    <ligand>
        <name>Mn(2+)</name>
        <dbReference type="ChEBI" id="CHEBI:29035"/>
        <label>2</label>
    </ligand>
</feature>
<reference evidence="5" key="1">
    <citation type="submission" date="2019-06" db="EMBL/GenBank/DDBJ databases">
        <authorList>
            <person name="Deangelis K."/>
            <person name="Huntemann M."/>
            <person name="Clum A."/>
            <person name="Pillay M."/>
            <person name="Palaniappan K."/>
            <person name="Varghese N."/>
            <person name="Mikhailova N."/>
            <person name="Stamatis D."/>
            <person name="Reddy T."/>
            <person name="Daum C."/>
            <person name="Shapiro N."/>
            <person name="Ivanova N."/>
            <person name="Kyrpides N."/>
            <person name="Woyke T."/>
        </authorList>
    </citation>
    <scope>NUCLEOTIDE SEQUENCE [LARGE SCALE GENOMIC DNA]</scope>
    <source>
        <strain evidence="5">128R</strain>
    </source>
</reference>
<feature type="binding site" evidence="3">
    <location>
        <position position="103"/>
    </location>
    <ligand>
        <name>Mn(2+)</name>
        <dbReference type="ChEBI" id="CHEBI:29035"/>
        <label>2</label>
    </ligand>
</feature>
<evidence type="ECO:0000313" key="5">
    <source>
        <dbReference type="EMBL" id="TVZ69821.1"/>
    </source>
</evidence>
<comment type="cofactor">
    <cofactor evidence="3">
        <name>Mn(2+)</name>
        <dbReference type="ChEBI" id="CHEBI:29035"/>
    </cofactor>
    <text evidence="3">The Mn(2+) ion enhances activity.</text>
</comment>
<dbReference type="SUPFAM" id="SSF53187">
    <property type="entry name" value="Zn-dependent exopeptidases"/>
    <property type="match status" value="1"/>
</dbReference>
<organism evidence="5">
    <name type="scientific">Serratia fonticola</name>
    <dbReference type="NCBI Taxonomy" id="47917"/>
    <lineage>
        <taxon>Bacteria</taxon>
        <taxon>Pseudomonadati</taxon>
        <taxon>Pseudomonadota</taxon>
        <taxon>Gammaproteobacteria</taxon>
        <taxon>Enterobacterales</taxon>
        <taxon>Yersiniaceae</taxon>
        <taxon>Serratia</taxon>
    </lineage>
</organism>
<evidence type="ECO:0000256" key="1">
    <source>
        <dbReference type="ARBA" id="ARBA00006153"/>
    </source>
</evidence>
<accession>A0A542BGH7</accession>
<dbReference type="FunFam" id="3.30.70.360:FF:000014">
    <property type="entry name" value="N-acyl-L-amino acid amidohydrolase"/>
    <property type="match status" value="1"/>
</dbReference>
<dbReference type="Pfam" id="PF01546">
    <property type="entry name" value="Peptidase_M20"/>
    <property type="match status" value="1"/>
</dbReference>
<dbReference type="AlphaFoldDB" id="A0A542BGH7"/>
<feature type="domain" description="Peptidase M20 dimerisation" evidence="4">
    <location>
        <begin position="185"/>
        <end position="268"/>
    </location>
</feature>
<feature type="binding site" evidence="3">
    <location>
        <position position="101"/>
    </location>
    <ligand>
        <name>Mn(2+)</name>
        <dbReference type="ChEBI" id="CHEBI:29035"/>
        <label>2</label>
    </ligand>
</feature>
<dbReference type="PIRSF" id="PIRSF005962">
    <property type="entry name" value="Pept_M20D_amidohydro"/>
    <property type="match status" value="1"/>
</dbReference>
<dbReference type="Gene3D" id="3.30.70.360">
    <property type="match status" value="1"/>
</dbReference>
<proteinExistence type="inferred from homology"/>
<dbReference type="GO" id="GO:0046872">
    <property type="term" value="F:metal ion binding"/>
    <property type="evidence" value="ECO:0007669"/>
    <property type="project" value="UniProtKB-KW"/>
</dbReference>
<protein>
    <submittedName>
        <fullName evidence="5">Amidohydrolase</fullName>
    </submittedName>
</protein>
<keyword evidence="3" id="KW-0479">Metal-binding</keyword>
<dbReference type="InterPro" id="IPR002933">
    <property type="entry name" value="Peptidase_M20"/>
</dbReference>
<name>A0A542BGH7_SERFO</name>
<evidence type="ECO:0000256" key="3">
    <source>
        <dbReference type="PIRSR" id="PIRSR005962-1"/>
    </source>
</evidence>
<evidence type="ECO:0000256" key="2">
    <source>
        <dbReference type="ARBA" id="ARBA00022801"/>
    </source>
</evidence>
<evidence type="ECO:0000259" key="4">
    <source>
        <dbReference type="Pfam" id="PF07687"/>
    </source>
</evidence>
<dbReference type="Pfam" id="PF07687">
    <property type="entry name" value="M20_dimer"/>
    <property type="match status" value="1"/>
</dbReference>
<dbReference type="EMBL" id="VISQ01000001">
    <property type="protein sequence ID" value="TVZ69821.1"/>
    <property type="molecule type" value="Genomic_DNA"/>
</dbReference>
<dbReference type="PANTHER" id="PTHR11014:SF63">
    <property type="entry name" value="METALLOPEPTIDASE, PUTATIVE (AFU_ORTHOLOGUE AFUA_6G09600)-RELATED"/>
    <property type="match status" value="1"/>
</dbReference>